<feature type="region of interest" description="Disordered" evidence="1">
    <location>
        <begin position="231"/>
        <end position="277"/>
    </location>
</feature>
<proteinExistence type="predicted"/>
<evidence type="ECO:0000313" key="4">
    <source>
        <dbReference type="Proteomes" id="UP000249453"/>
    </source>
</evidence>
<dbReference type="AlphaFoldDB" id="A0A364JYZ8"/>
<feature type="compositionally biased region" description="Polar residues" evidence="1">
    <location>
        <begin position="247"/>
        <end position="258"/>
    </location>
</feature>
<organism evidence="3 4">
    <name type="scientific">Falsochrobactrum ovis</name>
    <dbReference type="NCBI Taxonomy" id="1293442"/>
    <lineage>
        <taxon>Bacteria</taxon>
        <taxon>Pseudomonadati</taxon>
        <taxon>Pseudomonadota</taxon>
        <taxon>Alphaproteobacteria</taxon>
        <taxon>Hyphomicrobiales</taxon>
        <taxon>Brucellaceae</taxon>
        <taxon>Falsochrobactrum</taxon>
    </lineage>
</organism>
<evidence type="ECO:0000256" key="1">
    <source>
        <dbReference type="SAM" id="MobiDB-lite"/>
    </source>
</evidence>
<evidence type="ECO:0000259" key="2">
    <source>
        <dbReference type="Pfam" id="PF01936"/>
    </source>
</evidence>
<dbReference type="RefSeq" id="WP_210205054.1">
    <property type="nucleotide sequence ID" value="NZ_JBHEEY010000001.1"/>
</dbReference>
<reference evidence="3 4" key="1">
    <citation type="submission" date="2018-06" db="EMBL/GenBank/DDBJ databases">
        <title>Genomic Encyclopedia of Type Strains, Phase IV (KMG-IV): sequencing the most valuable type-strain genomes for metagenomic binning, comparative biology and taxonomic classification.</title>
        <authorList>
            <person name="Goeker M."/>
        </authorList>
    </citation>
    <scope>NUCLEOTIDE SEQUENCE [LARGE SCALE GENOMIC DNA]</scope>
    <source>
        <strain evidence="3 4">DSM 26720</strain>
    </source>
</reference>
<dbReference type="Proteomes" id="UP000249453">
    <property type="component" value="Unassembled WGS sequence"/>
</dbReference>
<dbReference type="EMBL" id="QLMK01000001">
    <property type="protein sequence ID" value="RAK33801.1"/>
    <property type="molecule type" value="Genomic_DNA"/>
</dbReference>
<keyword evidence="4" id="KW-1185">Reference proteome</keyword>
<feature type="domain" description="NYN" evidence="2">
    <location>
        <begin position="151"/>
        <end position="203"/>
    </location>
</feature>
<comment type="caution">
    <text evidence="3">The sequence shown here is derived from an EMBL/GenBank/DDBJ whole genome shotgun (WGS) entry which is preliminary data.</text>
</comment>
<sequence length="277" mass="32329">MTMRRLAIMIDGAFFLKRLKNVDPNVPWNEPSQVANLIFRHALRHTNQRIGTKNRTPIFCDFELYRIFFYDCPPIEKKMHLPISKRSIDFAKSDIAKFRLNLHKELLKKRKVALRLGHLIETATWKLKFEAQTKLLRKEVTWEQLTDDDFSLDVIQKGIDMRLGIDVASLAYKNAVDQIIMIVGDSDFVPAAKLARREGIDVVIDPLGYGLHDHLYEHTDGVRDLSYKAKKQTPSEPEQFADELPQNVDNGNQPNMQKSFWRRRNQRKGHRPHDSQK</sequence>
<dbReference type="CDD" id="cd18722">
    <property type="entry name" value="PIN_NicB-like"/>
    <property type="match status" value="1"/>
</dbReference>
<gene>
    <name evidence="3" type="ORF">C7374_101125</name>
</gene>
<accession>A0A364JYZ8</accession>
<evidence type="ECO:0000313" key="3">
    <source>
        <dbReference type="EMBL" id="RAK33801.1"/>
    </source>
</evidence>
<feature type="compositionally biased region" description="Basic residues" evidence="1">
    <location>
        <begin position="260"/>
        <end position="271"/>
    </location>
</feature>
<name>A0A364JYZ8_9HYPH</name>
<dbReference type="InterPro" id="IPR021139">
    <property type="entry name" value="NYN"/>
</dbReference>
<dbReference type="Pfam" id="PF01936">
    <property type="entry name" value="NYN"/>
    <property type="match status" value="1"/>
</dbReference>
<dbReference type="Gene3D" id="3.40.50.1010">
    <property type="entry name" value="5'-nuclease"/>
    <property type="match status" value="1"/>
</dbReference>
<dbReference type="GO" id="GO:0004540">
    <property type="term" value="F:RNA nuclease activity"/>
    <property type="evidence" value="ECO:0007669"/>
    <property type="project" value="InterPro"/>
</dbReference>
<protein>
    <submittedName>
        <fullName evidence="3">NYN domain-containing protein</fullName>
    </submittedName>
</protein>